<keyword evidence="2 5" id="KW-0479">Metal-binding</keyword>
<evidence type="ECO:0000313" key="7">
    <source>
        <dbReference type="Proteomes" id="UP001595976"/>
    </source>
</evidence>
<dbReference type="SUPFAM" id="SSF50324">
    <property type="entry name" value="Inorganic pyrophosphatase"/>
    <property type="match status" value="1"/>
</dbReference>
<name>A0ABW0F317_9HYPH</name>
<organism evidence="6 7">
    <name type="scientific">Bosea minatitlanensis</name>
    <dbReference type="NCBI Taxonomy" id="128782"/>
    <lineage>
        <taxon>Bacteria</taxon>
        <taxon>Pseudomonadati</taxon>
        <taxon>Pseudomonadota</taxon>
        <taxon>Alphaproteobacteria</taxon>
        <taxon>Hyphomicrobiales</taxon>
        <taxon>Boseaceae</taxon>
        <taxon>Bosea</taxon>
    </lineage>
</organism>
<dbReference type="GO" id="GO:0004427">
    <property type="term" value="F:inorganic diphosphate phosphatase activity"/>
    <property type="evidence" value="ECO:0007669"/>
    <property type="project" value="UniProtKB-EC"/>
</dbReference>
<comment type="caution">
    <text evidence="6">The sequence shown here is derived from an EMBL/GenBank/DDBJ whole genome shotgun (WGS) entry which is preliminary data.</text>
</comment>
<keyword evidence="7" id="KW-1185">Reference proteome</keyword>
<evidence type="ECO:0000256" key="2">
    <source>
        <dbReference type="ARBA" id="ARBA00022723"/>
    </source>
</evidence>
<accession>A0ABW0F317</accession>
<dbReference type="RefSeq" id="WP_158446650.1">
    <property type="nucleotide sequence ID" value="NZ_JAOAOS010000004.1"/>
</dbReference>
<evidence type="ECO:0000256" key="1">
    <source>
        <dbReference type="ARBA" id="ARBA00001946"/>
    </source>
</evidence>
<feature type="binding site" evidence="5">
    <location>
        <position position="66"/>
    </location>
    <ligand>
        <name>Mg(2+)</name>
        <dbReference type="ChEBI" id="CHEBI:18420"/>
        <label>1</label>
    </ligand>
</feature>
<evidence type="ECO:0000313" key="6">
    <source>
        <dbReference type="EMBL" id="MFC5293817.1"/>
    </source>
</evidence>
<sequence length="178" mass="19893">MRIDAISIGKNPPEEVNVVIEVAIGGEPIKYEMDKEAGTLFVDRFLYTPMRYPGNYGFIPHTLSEDGDPCDVLVANTRPLVPGSYIAVRPIGVMLMEDESGGDEKILAVPVPKLTKRYEHVHDYTDLPKITLDQIQHFFEHYKDLEPGKWVKLKGWGDAAMAKKLIVEAIDRAKAAKG</sequence>
<feature type="binding site" evidence="5">
    <location>
        <position position="71"/>
    </location>
    <ligand>
        <name>Mg(2+)</name>
        <dbReference type="ChEBI" id="CHEBI:18420"/>
        <label>1</label>
    </ligand>
</feature>
<comment type="cofactor">
    <cofactor evidence="1 5">
        <name>Mg(2+)</name>
        <dbReference type="ChEBI" id="CHEBI:18420"/>
    </cofactor>
</comment>
<dbReference type="Proteomes" id="UP001595976">
    <property type="component" value="Unassembled WGS sequence"/>
</dbReference>
<dbReference type="Gene3D" id="3.90.80.10">
    <property type="entry name" value="Inorganic pyrophosphatase"/>
    <property type="match status" value="1"/>
</dbReference>
<dbReference type="PANTHER" id="PTHR10286">
    <property type="entry name" value="INORGANIC PYROPHOSPHATASE"/>
    <property type="match status" value="1"/>
</dbReference>
<dbReference type="EMBL" id="JBHSLI010000004">
    <property type="protein sequence ID" value="MFC5293817.1"/>
    <property type="molecule type" value="Genomic_DNA"/>
</dbReference>
<evidence type="ECO:0000256" key="4">
    <source>
        <dbReference type="ARBA" id="ARBA00022842"/>
    </source>
</evidence>
<keyword evidence="3 5" id="KW-0378">Hydrolase</keyword>
<feature type="binding site" evidence="5">
    <location>
        <position position="103"/>
    </location>
    <ligand>
        <name>Mg(2+)</name>
        <dbReference type="ChEBI" id="CHEBI:18420"/>
        <label>1</label>
    </ligand>
</feature>
<comment type="catalytic activity">
    <reaction evidence="5">
        <text>diphosphate + H2O = 2 phosphate + H(+)</text>
        <dbReference type="Rhea" id="RHEA:24576"/>
        <dbReference type="ChEBI" id="CHEBI:15377"/>
        <dbReference type="ChEBI" id="CHEBI:15378"/>
        <dbReference type="ChEBI" id="CHEBI:33019"/>
        <dbReference type="ChEBI" id="CHEBI:43474"/>
        <dbReference type="EC" id="3.6.1.1"/>
    </reaction>
</comment>
<dbReference type="InterPro" id="IPR036649">
    <property type="entry name" value="Pyrophosphatase_sf"/>
</dbReference>
<protein>
    <recommendedName>
        <fullName evidence="5">Inorganic pyrophosphatase</fullName>
        <ecNumber evidence="5">3.6.1.1</ecNumber>
    </recommendedName>
    <alternativeName>
        <fullName evidence="5">Pyrophosphate phospho-hydrolase</fullName>
        <shortName evidence="5">PPase</shortName>
    </alternativeName>
</protein>
<gene>
    <name evidence="5 6" type="primary">ppa</name>
    <name evidence="6" type="ORF">ACFPK2_12540</name>
</gene>
<feature type="binding site" evidence="5">
    <location>
        <position position="71"/>
    </location>
    <ligand>
        <name>Mg(2+)</name>
        <dbReference type="ChEBI" id="CHEBI:18420"/>
        <label>2</label>
    </ligand>
</feature>
<feature type="binding site" evidence="5">
    <location>
        <position position="30"/>
    </location>
    <ligand>
        <name>substrate</name>
    </ligand>
</feature>
<feature type="binding site" evidence="5">
    <location>
        <position position="44"/>
    </location>
    <ligand>
        <name>substrate</name>
    </ligand>
</feature>
<comment type="similarity">
    <text evidence="5">Belongs to the PPase family.</text>
</comment>
<dbReference type="Pfam" id="PF00719">
    <property type="entry name" value="Pyrophosphatase"/>
    <property type="match status" value="1"/>
</dbReference>
<comment type="subunit">
    <text evidence="5">Homohexamer.</text>
</comment>
<proteinExistence type="inferred from homology"/>
<comment type="function">
    <text evidence="5">Catalyzes the hydrolysis of inorganic pyrophosphate (PPi) forming two phosphate ions.</text>
</comment>
<dbReference type="EC" id="3.6.1.1" evidence="5"/>
<evidence type="ECO:0000256" key="5">
    <source>
        <dbReference type="HAMAP-Rule" id="MF_00209"/>
    </source>
</evidence>
<evidence type="ECO:0000256" key="3">
    <source>
        <dbReference type="ARBA" id="ARBA00022801"/>
    </source>
</evidence>
<reference evidence="7" key="1">
    <citation type="journal article" date="2019" name="Int. J. Syst. Evol. Microbiol.">
        <title>The Global Catalogue of Microorganisms (GCM) 10K type strain sequencing project: providing services to taxonomists for standard genome sequencing and annotation.</title>
        <authorList>
            <consortium name="The Broad Institute Genomics Platform"/>
            <consortium name="The Broad Institute Genome Sequencing Center for Infectious Disease"/>
            <person name="Wu L."/>
            <person name="Ma J."/>
        </authorList>
    </citation>
    <scope>NUCLEOTIDE SEQUENCE [LARGE SCALE GENOMIC DNA]</scope>
    <source>
        <strain evidence="7">CGMCC 1.15643</strain>
    </source>
</reference>
<dbReference type="CDD" id="cd00412">
    <property type="entry name" value="pyrophosphatase"/>
    <property type="match status" value="1"/>
</dbReference>
<dbReference type="HAMAP" id="MF_00209">
    <property type="entry name" value="Inorganic_PPase"/>
    <property type="match status" value="1"/>
</dbReference>
<keyword evidence="4 5" id="KW-0460">Magnesium</keyword>
<dbReference type="InterPro" id="IPR008162">
    <property type="entry name" value="Pyrophosphatase"/>
</dbReference>
<feature type="binding site" evidence="5">
    <location>
        <position position="56"/>
    </location>
    <ligand>
        <name>substrate</name>
    </ligand>
</feature>
<feature type="binding site" evidence="5">
    <location>
        <position position="142"/>
    </location>
    <ligand>
        <name>substrate</name>
    </ligand>
</feature>
<comment type="subcellular location">
    <subcellularLocation>
        <location evidence="5">Cytoplasm</location>
    </subcellularLocation>
</comment>
<dbReference type="NCBIfam" id="NF002317">
    <property type="entry name" value="PRK01250.1"/>
    <property type="match status" value="1"/>
</dbReference>
<keyword evidence="5" id="KW-0963">Cytoplasm</keyword>